<accession>A0A9Q1ELR9</accession>
<keyword evidence="2" id="KW-1185">Reference proteome</keyword>
<dbReference type="EMBL" id="JAINUF010000015">
    <property type="protein sequence ID" value="KAJ8341050.1"/>
    <property type="molecule type" value="Genomic_DNA"/>
</dbReference>
<reference evidence="1" key="1">
    <citation type="journal article" date="2023" name="Science">
        <title>Genome structures resolve the early diversification of teleost fishes.</title>
        <authorList>
            <person name="Parey E."/>
            <person name="Louis A."/>
            <person name="Montfort J."/>
            <person name="Bouchez O."/>
            <person name="Roques C."/>
            <person name="Iampietro C."/>
            <person name="Lluch J."/>
            <person name="Castinel A."/>
            <person name="Donnadieu C."/>
            <person name="Desvignes T."/>
            <person name="Floi Bucao C."/>
            <person name="Jouanno E."/>
            <person name="Wen M."/>
            <person name="Mejri S."/>
            <person name="Dirks R."/>
            <person name="Jansen H."/>
            <person name="Henkel C."/>
            <person name="Chen W.J."/>
            <person name="Zahm M."/>
            <person name="Cabau C."/>
            <person name="Klopp C."/>
            <person name="Thompson A.W."/>
            <person name="Robinson-Rechavi M."/>
            <person name="Braasch I."/>
            <person name="Lecointre G."/>
            <person name="Bobe J."/>
            <person name="Postlethwait J.H."/>
            <person name="Berthelot C."/>
            <person name="Roest Crollius H."/>
            <person name="Guiguen Y."/>
        </authorList>
    </citation>
    <scope>NUCLEOTIDE SEQUENCE</scope>
    <source>
        <strain evidence="1">WJC10195</strain>
    </source>
</reference>
<gene>
    <name evidence="1" type="ORF">SKAU_G00333410</name>
</gene>
<protein>
    <submittedName>
        <fullName evidence="1">Uncharacterized protein</fullName>
    </submittedName>
</protein>
<name>A0A9Q1ELR9_SYNKA</name>
<dbReference type="Proteomes" id="UP001152622">
    <property type="component" value="Chromosome 15"/>
</dbReference>
<comment type="caution">
    <text evidence="1">The sequence shown here is derived from an EMBL/GenBank/DDBJ whole genome shotgun (WGS) entry which is preliminary data.</text>
</comment>
<sequence length="89" mass="10046">MICAAGQAGERQPLAISAVASWRRVSQREERARQRESLAFRAYGGKRLRKKELRAGARCGDWREKETRLSDCPSSATRIIWEHPGAGHL</sequence>
<evidence type="ECO:0000313" key="2">
    <source>
        <dbReference type="Proteomes" id="UP001152622"/>
    </source>
</evidence>
<organism evidence="1 2">
    <name type="scientific">Synaphobranchus kaupii</name>
    <name type="common">Kaup's arrowtooth eel</name>
    <dbReference type="NCBI Taxonomy" id="118154"/>
    <lineage>
        <taxon>Eukaryota</taxon>
        <taxon>Metazoa</taxon>
        <taxon>Chordata</taxon>
        <taxon>Craniata</taxon>
        <taxon>Vertebrata</taxon>
        <taxon>Euteleostomi</taxon>
        <taxon>Actinopterygii</taxon>
        <taxon>Neopterygii</taxon>
        <taxon>Teleostei</taxon>
        <taxon>Anguilliformes</taxon>
        <taxon>Synaphobranchidae</taxon>
        <taxon>Synaphobranchus</taxon>
    </lineage>
</organism>
<evidence type="ECO:0000313" key="1">
    <source>
        <dbReference type="EMBL" id="KAJ8341050.1"/>
    </source>
</evidence>
<proteinExistence type="predicted"/>
<dbReference type="AlphaFoldDB" id="A0A9Q1ELR9"/>